<reference evidence="1" key="1">
    <citation type="submission" date="2019-04" db="EMBL/GenBank/DDBJ databases">
        <title>Microbes associate with the intestines of laboratory mice.</title>
        <authorList>
            <person name="Navarre W."/>
            <person name="Wong E."/>
            <person name="Huang K."/>
            <person name="Tropini C."/>
            <person name="Ng K."/>
            <person name="Yu B."/>
        </authorList>
    </citation>
    <scope>NUCLEOTIDE SEQUENCE</scope>
    <source>
        <strain evidence="1">NM72_1-8</strain>
    </source>
</reference>
<proteinExistence type="predicted"/>
<keyword evidence="2" id="KW-1185">Reference proteome</keyword>
<dbReference type="Proteomes" id="UP000307720">
    <property type="component" value="Unassembled WGS sequence"/>
</dbReference>
<evidence type="ECO:0000313" key="1">
    <source>
        <dbReference type="EMBL" id="TGY00268.1"/>
    </source>
</evidence>
<organism evidence="1 2">
    <name type="scientific">Hominisplanchenecus murintestinalis</name>
    <dbReference type="NCBI Taxonomy" id="2941517"/>
    <lineage>
        <taxon>Bacteria</taxon>
        <taxon>Bacillati</taxon>
        <taxon>Bacillota</taxon>
        <taxon>Clostridia</taxon>
        <taxon>Lachnospirales</taxon>
        <taxon>Lachnospiraceae</taxon>
        <taxon>Hominisplanchenecus</taxon>
    </lineage>
</organism>
<gene>
    <name evidence="1" type="ORF">E5357_01830</name>
</gene>
<sequence>MISLCESIFDGQRRELKEHGSFSFPAACYSNTQQNHSVPWHWHDELEVLVMEKGSARIQISSLKREVKEGDGCFINAGILHSMEKIPGMDFDEHSLVFHPRLIGGSMDSIFWQKYVLPLISDRSLPGIFLEQSVPWQKEMLSLIRAAWNACSSEEGNYEIETRSSLSQCAGILRRQQPGQPGAQPEKALRQGERMKVMLAFIQQHFGETITIRQIADSAAVSESECMRCFHHTIGITPIAYLKNYRLQCAAELLETTAQPVSLIGEQCGFREMSYFARAFRQNYGCTPSQYRKASATA</sequence>
<dbReference type="EMBL" id="SRZB01000002">
    <property type="protein sequence ID" value="TGY00268.1"/>
    <property type="molecule type" value="Genomic_DNA"/>
</dbReference>
<evidence type="ECO:0000313" key="2">
    <source>
        <dbReference type="Proteomes" id="UP000307720"/>
    </source>
</evidence>
<name>A0AC61R1X5_9FIRM</name>
<accession>A0AC61R1X5</accession>
<comment type="caution">
    <text evidence="1">The sequence shown here is derived from an EMBL/GenBank/DDBJ whole genome shotgun (WGS) entry which is preliminary data.</text>
</comment>
<protein>
    <submittedName>
        <fullName evidence="1">AraC family transcriptional regulator</fullName>
    </submittedName>
</protein>